<proteinExistence type="predicted"/>
<name>A0A366GM35_9GAMM</name>
<evidence type="ECO:0000313" key="2">
    <source>
        <dbReference type="EMBL" id="RBP28336.1"/>
    </source>
</evidence>
<dbReference type="Proteomes" id="UP000252995">
    <property type="component" value="Unassembled WGS sequence"/>
</dbReference>
<evidence type="ECO:0008006" key="4">
    <source>
        <dbReference type="Google" id="ProtNLM"/>
    </source>
</evidence>
<dbReference type="OrthoDB" id="5917490at2"/>
<keyword evidence="1" id="KW-0472">Membrane</keyword>
<evidence type="ECO:0000313" key="3">
    <source>
        <dbReference type="Proteomes" id="UP000252995"/>
    </source>
</evidence>
<gene>
    <name evidence="2" type="ORF">DET50_11265</name>
</gene>
<sequence>MPLKQYIQNRSLLLGVAGFSVVAAAILVLPRYLKPDPDAGVTFYATEECAPFEGECVGREGDQSITLELGRDTIESMTEIPIRVRLDNMTADSLIVDFEGLHMYMGMVRTRLLPDDKGVYQGTITLPECGTGKMLWRARAILEHGVSKEGIKFDFWAV</sequence>
<dbReference type="AlphaFoldDB" id="A0A366GM35"/>
<keyword evidence="1" id="KW-0812">Transmembrane</keyword>
<protein>
    <recommendedName>
        <fullName evidence="4">FixH protein</fullName>
    </recommendedName>
</protein>
<reference evidence="2 3" key="1">
    <citation type="submission" date="2018-06" db="EMBL/GenBank/DDBJ databases">
        <title>Freshwater and sediment microbial communities from various areas in North America, analyzing microbe dynamics in response to fracking.</title>
        <authorList>
            <person name="Lamendella R."/>
        </authorList>
    </citation>
    <scope>NUCLEOTIDE SEQUENCE [LARGE SCALE GENOMIC DNA]</scope>
    <source>
        <strain evidence="2 3">114J</strain>
    </source>
</reference>
<accession>A0A366GM35</accession>
<comment type="caution">
    <text evidence="2">The sequence shown here is derived from an EMBL/GenBank/DDBJ whole genome shotgun (WGS) entry which is preliminary data.</text>
</comment>
<keyword evidence="1" id="KW-1133">Transmembrane helix</keyword>
<dbReference type="EMBL" id="QNRO01000012">
    <property type="protein sequence ID" value="RBP28336.1"/>
    <property type="molecule type" value="Genomic_DNA"/>
</dbReference>
<feature type="transmembrane region" description="Helical" evidence="1">
    <location>
        <begin position="12"/>
        <end position="33"/>
    </location>
</feature>
<evidence type="ECO:0000256" key="1">
    <source>
        <dbReference type="SAM" id="Phobius"/>
    </source>
</evidence>
<organism evidence="2 3">
    <name type="scientific">Marinobacter pelagius</name>
    <dbReference type="NCBI Taxonomy" id="379482"/>
    <lineage>
        <taxon>Bacteria</taxon>
        <taxon>Pseudomonadati</taxon>
        <taxon>Pseudomonadota</taxon>
        <taxon>Gammaproteobacteria</taxon>
        <taxon>Pseudomonadales</taxon>
        <taxon>Marinobacteraceae</taxon>
        <taxon>Marinobacter</taxon>
    </lineage>
</organism>
<dbReference type="RefSeq" id="WP_113863026.1">
    <property type="nucleotide sequence ID" value="NZ_QNRO01000012.1"/>
</dbReference>